<comment type="caution">
    <text evidence="3">Lacks conserved residue(s) required for the propagation of feature annotation.</text>
</comment>
<evidence type="ECO:0000313" key="6">
    <source>
        <dbReference type="Proteomes" id="UP001275932"/>
    </source>
</evidence>
<dbReference type="PANTHER" id="PTHR31689">
    <property type="entry name" value="DIAMINOPIMELATE EPIMERASE, CHLOROPLASTIC"/>
    <property type="match status" value="1"/>
</dbReference>
<dbReference type="RefSeq" id="WP_370396453.1">
    <property type="nucleotide sequence ID" value="NZ_JALBUT010000002.1"/>
</dbReference>
<evidence type="ECO:0000313" key="5">
    <source>
        <dbReference type="EMBL" id="MDX8415006.1"/>
    </source>
</evidence>
<protein>
    <recommendedName>
        <fullName evidence="3 4">Diaminopimelate epimerase</fullName>
        <shortName evidence="3">DAP epimerase</shortName>
        <ecNumber evidence="3 4">5.1.1.7</ecNumber>
    </recommendedName>
    <alternativeName>
        <fullName evidence="3">PLP-independent amino acid racemase</fullName>
    </alternativeName>
</protein>
<dbReference type="InterPro" id="IPR001653">
    <property type="entry name" value="DAP_epimerase_DapF"/>
</dbReference>
<dbReference type="GO" id="GO:0008837">
    <property type="term" value="F:diaminopimelate epimerase activity"/>
    <property type="evidence" value="ECO:0007669"/>
    <property type="project" value="UniProtKB-EC"/>
</dbReference>
<dbReference type="Gene3D" id="3.10.310.10">
    <property type="entry name" value="Diaminopimelate Epimerase, Chain A, domain 1"/>
    <property type="match status" value="2"/>
</dbReference>
<evidence type="ECO:0000256" key="4">
    <source>
        <dbReference type="NCBIfam" id="TIGR00652"/>
    </source>
</evidence>
<comment type="catalytic activity">
    <reaction evidence="3">
        <text>(2S,6S)-2,6-diaminopimelate = meso-2,6-diaminopimelate</text>
        <dbReference type="Rhea" id="RHEA:15393"/>
        <dbReference type="ChEBI" id="CHEBI:57609"/>
        <dbReference type="ChEBI" id="CHEBI:57791"/>
        <dbReference type="EC" id="5.1.1.7"/>
    </reaction>
</comment>
<dbReference type="EMBL" id="JALBUT010000002">
    <property type="protein sequence ID" value="MDX8415006.1"/>
    <property type="molecule type" value="Genomic_DNA"/>
</dbReference>
<feature type="site" description="Could be important to modulate the pK values of the two catalytic cysteine residues" evidence="3">
    <location>
        <position position="211"/>
    </location>
</feature>
<feature type="binding site" evidence="3">
    <location>
        <position position="63"/>
    </location>
    <ligand>
        <name>substrate</name>
    </ligand>
</feature>
<feature type="binding site" evidence="3">
    <location>
        <position position="11"/>
    </location>
    <ligand>
        <name>substrate</name>
    </ligand>
</feature>
<dbReference type="PANTHER" id="PTHR31689:SF0">
    <property type="entry name" value="DIAMINOPIMELATE EPIMERASE"/>
    <property type="match status" value="1"/>
</dbReference>
<dbReference type="NCBIfam" id="TIGR00652">
    <property type="entry name" value="DapF"/>
    <property type="match status" value="1"/>
</dbReference>
<keyword evidence="3" id="KW-0963">Cytoplasm</keyword>
<gene>
    <name evidence="3 5" type="primary">dapF</name>
    <name evidence="5" type="ORF">MOX91_02250</name>
</gene>
<reference evidence="5 6" key="1">
    <citation type="submission" date="2022-03" db="EMBL/GenBank/DDBJ databases">
        <title>Novel taxa within the pig intestine.</title>
        <authorList>
            <person name="Wylensek D."/>
            <person name="Bishof K."/>
            <person name="Afrizal A."/>
            <person name="Clavel T."/>
        </authorList>
    </citation>
    <scope>NUCLEOTIDE SEQUENCE [LARGE SCALE GENOMIC DNA]</scope>
    <source>
        <strain evidence="5 6">CLA-KB-P66</strain>
    </source>
</reference>
<dbReference type="HAMAP" id="MF_00197">
    <property type="entry name" value="DAP_epimerase"/>
    <property type="match status" value="1"/>
</dbReference>
<comment type="subcellular location">
    <subcellularLocation>
        <location evidence="3">Cytoplasm</location>
    </subcellularLocation>
</comment>
<keyword evidence="2 3" id="KW-0413">Isomerase</keyword>
<keyword evidence="3" id="KW-0028">Amino-acid biosynthesis</keyword>
<feature type="binding site" evidence="3">
    <location>
        <position position="193"/>
    </location>
    <ligand>
        <name>substrate</name>
    </ligand>
</feature>
<dbReference type="SUPFAM" id="SSF54506">
    <property type="entry name" value="Diaminopimelate epimerase-like"/>
    <property type="match status" value="2"/>
</dbReference>
<organism evidence="5 6">
    <name type="scientific">Intestinicryptomonas porci</name>
    <dbReference type="NCBI Taxonomy" id="2926320"/>
    <lineage>
        <taxon>Bacteria</taxon>
        <taxon>Pseudomonadati</taxon>
        <taxon>Verrucomicrobiota</taxon>
        <taxon>Opitutia</taxon>
        <taxon>Opitutales</taxon>
        <taxon>Intestinicryptomonaceae</taxon>
        <taxon>Intestinicryptomonas</taxon>
    </lineage>
</organism>
<proteinExistence type="inferred from homology"/>
<evidence type="ECO:0000256" key="3">
    <source>
        <dbReference type="HAMAP-Rule" id="MF_00197"/>
    </source>
</evidence>
<keyword evidence="6" id="KW-1185">Reference proteome</keyword>
<comment type="function">
    <text evidence="3">Catalyzes the stereoinversion of LL-2,6-diaminopimelate (L,L-DAP) to meso-diaminopimelate (meso-DAP), a precursor of L-lysine and an essential component of the bacterial peptidoglycan.</text>
</comment>
<feature type="binding site" evidence="3">
    <location>
        <position position="159"/>
    </location>
    <ligand>
        <name>substrate</name>
    </ligand>
</feature>
<comment type="similarity">
    <text evidence="1 3">Belongs to the diaminopimelate epimerase family.</text>
</comment>
<dbReference type="EC" id="5.1.1.7" evidence="3 4"/>
<dbReference type="Pfam" id="PF01678">
    <property type="entry name" value="DAP_epimerase"/>
    <property type="match status" value="2"/>
</dbReference>
<accession>A0ABU4WEL5</accession>
<feature type="binding site" evidence="3">
    <location>
        <begin position="221"/>
        <end position="222"/>
    </location>
    <ligand>
        <name>substrate</name>
    </ligand>
</feature>
<keyword evidence="3" id="KW-0457">Lysine biosynthesis</keyword>
<comment type="pathway">
    <text evidence="3">Amino-acid biosynthesis; L-lysine biosynthesis via DAP pathway; DL-2,6-diaminopimelate from LL-2,6-diaminopimelate: step 1/1.</text>
</comment>
<name>A0ABU4WEL5_9BACT</name>
<comment type="caution">
    <text evidence="5">The sequence shown here is derived from an EMBL/GenBank/DDBJ whole genome shotgun (WGS) entry which is preliminary data.</text>
</comment>
<dbReference type="Proteomes" id="UP001275932">
    <property type="component" value="Unassembled WGS sequence"/>
</dbReference>
<feature type="site" description="Could be important to modulate the pK values of the two catalytic cysteine residues" evidence="3">
    <location>
        <position position="161"/>
    </location>
</feature>
<comment type="subunit">
    <text evidence="3">Homodimer.</text>
</comment>
<feature type="binding site" evidence="3">
    <location>
        <begin position="211"/>
        <end position="212"/>
    </location>
    <ligand>
        <name>substrate</name>
    </ligand>
</feature>
<evidence type="ECO:0000256" key="2">
    <source>
        <dbReference type="ARBA" id="ARBA00023235"/>
    </source>
</evidence>
<feature type="binding site" evidence="3">
    <location>
        <begin position="73"/>
        <end position="74"/>
    </location>
    <ligand>
        <name>substrate</name>
    </ligand>
</feature>
<evidence type="ECO:0000256" key="1">
    <source>
        <dbReference type="ARBA" id="ARBA00010219"/>
    </source>
</evidence>
<sequence>MKFSKYHALGNDYLVLDPNDCPNVPSNEDIVKICHRNFGLGSDGILFGPEKSEVADFKLRIFNPDASEAEKSGNGLRIFSRYLFDTKKVEENHEFTVETLGGVVKSTVLKNGNFIKVEMGKVSFDCKKIPILKDCEEAVNCDVEINGKTYKFCAATIGNPHCVLPMEKATPQIAHTLGPILENMTSLFPNRTNVQFLEVIDRQNIKIEIWERGAGYTLASGSSSSAAAAVARKLGLVDEKITVHMPGGEIFIEIAPDFSITMSGSVVKVGVYEMSNDVILQKLPQ</sequence>